<name>J3MSP2_ORYBR</name>
<evidence type="ECO:0000313" key="2">
    <source>
        <dbReference type="Proteomes" id="UP000006038"/>
    </source>
</evidence>
<proteinExistence type="predicted"/>
<dbReference type="Gramene" id="OB08G21220.1">
    <property type="protein sequence ID" value="OB08G21220.1"/>
    <property type="gene ID" value="OB08G21220"/>
</dbReference>
<reference evidence="1" key="1">
    <citation type="journal article" date="2013" name="Nat. Commun.">
        <title>Whole-genome sequencing of Oryza brachyantha reveals mechanisms underlying Oryza genome evolution.</title>
        <authorList>
            <person name="Chen J."/>
            <person name="Huang Q."/>
            <person name="Gao D."/>
            <person name="Wang J."/>
            <person name="Lang Y."/>
            <person name="Liu T."/>
            <person name="Li B."/>
            <person name="Bai Z."/>
            <person name="Luis Goicoechea J."/>
            <person name="Liang C."/>
            <person name="Chen C."/>
            <person name="Zhang W."/>
            <person name="Sun S."/>
            <person name="Liao Y."/>
            <person name="Zhang X."/>
            <person name="Yang L."/>
            <person name="Song C."/>
            <person name="Wang M."/>
            <person name="Shi J."/>
            <person name="Liu G."/>
            <person name="Liu J."/>
            <person name="Zhou H."/>
            <person name="Zhou W."/>
            <person name="Yu Q."/>
            <person name="An N."/>
            <person name="Chen Y."/>
            <person name="Cai Q."/>
            <person name="Wang B."/>
            <person name="Liu B."/>
            <person name="Min J."/>
            <person name="Huang Y."/>
            <person name="Wu H."/>
            <person name="Li Z."/>
            <person name="Zhang Y."/>
            <person name="Yin Y."/>
            <person name="Song W."/>
            <person name="Jiang J."/>
            <person name="Jackson S.A."/>
            <person name="Wing R.A."/>
            <person name="Wang J."/>
            <person name="Chen M."/>
        </authorList>
    </citation>
    <scope>NUCLEOTIDE SEQUENCE [LARGE SCALE GENOMIC DNA]</scope>
    <source>
        <strain evidence="1">cv. IRGC 101232</strain>
    </source>
</reference>
<sequence>MLHVRIDRSTSKENIGRPELFNALRLVTVVWNWEKKKERNCKRMDTEADTWVLLSLTQNRDNRWRVCWSKP</sequence>
<organism evidence="1">
    <name type="scientific">Oryza brachyantha</name>
    <name type="common">malo sina</name>
    <dbReference type="NCBI Taxonomy" id="4533"/>
    <lineage>
        <taxon>Eukaryota</taxon>
        <taxon>Viridiplantae</taxon>
        <taxon>Streptophyta</taxon>
        <taxon>Embryophyta</taxon>
        <taxon>Tracheophyta</taxon>
        <taxon>Spermatophyta</taxon>
        <taxon>Magnoliopsida</taxon>
        <taxon>Liliopsida</taxon>
        <taxon>Poales</taxon>
        <taxon>Poaceae</taxon>
        <taxon>BOP clade</taxon>
        <taxon>Oryzoideae</taxon>
        <taxon>Oryzeae</taxon>
        <taxon>Oryzinae</taxon>
        <taxon>Oryza</taxon>
    </lineage>
</organism>
<evidence type="ECO:0000313" key="1">
    <source>
        <dbReference type="EnsemblPlants" id="OB08G21220.1"/>
    </source>
</evidence>
<dbReference type="AlphaFoldDB" id="J3MSP2"/>
<reference evidence="1" key="2">
    <citation type="submission" date="2013-04" db="UniProtKB">
        <authorList>
            <consortium name="EnsemblPlants"/>
        </authorList>
    </citation>
    <scope>IDENTIFICATION</scope>
</reference>
<dbReference type="HOGENOM" id="CLU_2744089_0_0_1"/>
<keyword evidence="2" id="KW-1185">Reference proteome</keyword>
<dbReference type="EnsemblPlants" id="OB08G21220.1">
    <property type="protein sequence ID" value="OB08G21220.1"/>
    <property type="gene ID" value="OB08G21220"/>
</dbReference>
<accession>J3MSP2</accession>
<protein>
    <submittedName>
        <fullName evidence="1">Uncharacterized protein</fullName>
    </submittedName>
</protein>
<dbReference type="Proteomes" id="UP000006038">
    <property type="component" value="Chromosome 8"/>
</dbReference>